<dbReference type="InterPro" id="IPR003660">
    <property type="entry name" value="HAMP_dom"/>
</dbReference>
<dbReference type="SMART" id="SM00304">
    <property type="entry name" value="HAMP"/>
    <property type="match status" value="1"/>
</dbReference>
<dbReference type="AlphaFoldDB" id="A0A699GHS6"/>
<dbReference type="PROSITE" id="PS50111">
    <property type="entry name" value="CHEMOTAXIS_TRANSDUC_2"/>
    <property type="match status" value="1"/>
</dbReference>
<feature type="region of interest" description="Disordered" evidence="4">
    <location>
        <begin position="21"/>
        <end position="104"/>
    </location>
</feature>
<dbReference type="InterPro" id="IPR004089">
    <property type="entry name" value="MCPsignal_dom"/>
</dbReference>
<dbReference type="SUPFAM" id="SSF58104">
    <property type="entry name" value="Methyl-accepting chemotaxis protein (MCP) signaling domain"/>
    <property type="match status" value="1"/>
</dbReference>
<evidence type="ECO:0000256" key="5">
    <source>
        <dbReference type="SAM" id="Phobius"/>
    </source>
</evidence>
<dbReference type="EMBL" id="BKCJ010000050">
    <property type="protein sequence ID" value="GEU29190.1"/>
    <property type="molecule type" value="Genomic_DNA"/>
</dbReference>
<dbReference type="PANTHER" id="PTHR43531">
    <property type="entry name" value="PROTEIN ICFG"/>
    <property type="match status" value="1"/>
</dbReference>
<accession>A0A699GHS6</accession>
<comment type="caution">
    <text evidence="8">The sequence shown here is derived from an EMBL/GenBank/DDBJ whole genome shotgun (WGS) entry which is preliminary data.</text>
</comment>
<dbReference type="InterPro" id="IPR024478">
    <property type="entry name" value="HlyB_4HB_MCP"/>
</dbReference>
<keyword evidence="8" id="KW-0675">Receptor</keyword>
<protein>
    <submittedName>
        <fullName evidence="8">Chemoreceptor McpA-like</fullName>
    </submittedName>
</protein>
<proteinExistence type="inferred from homology"/>
<evidence type="ECO:0000256" key="1">
    <source>
        <dbReference type="ARBA" id="ARBA00022481"/>
    </source>
</evidence>
<dbReference type="PRINTS" id="PR00260">
    <property type="entry name" value="CHEMTRNSDUCR"/>
</dbReference>
<dbReference type="InterPro" id="IPR051310">
    <property type="entry name" value="MCP_chemotaxis"/>
</dbReference>
<name>A0A699GHS6_TANCI</name>
<dbReference type="Gene3D" id="1.10.287.950">
    <property type="entry name" value="Methyl-accepting chemotaxis protein"/>
    <property type="match status" value="1"/>
</dbReference>
<dbReference type="Pfam" id="PF00015">
    <property type="entry name" value="MCPsignal"/>
    <property type="match status" value="1"/>
</dbReference>
<keyword evidence="5" id="KW-0472">Membrane</keyword>
<dbReference type="PANTHER" id="PTHR43531:SF14">
    <property type="entry name" value="METHYL-ACCEPTING CHEMOTAXIS PROTEIN I-RELATED"/>
    <property type="match status" value="1"/>
</dbReference>
<dbReference type="GO" id="GO:0007165">
    <property type="term" value="P:signal transduction"/>
    <property type="evidence" value="ECO:0007669"/>
    <property type="project" value="UniProtKB-KW"/>
</dbReference>
<feature type="transmembrane region" description="Helical" evidence="5">
    <location>
        <begin position="503"/>
        <end position="522"/>
    </location>
</feature>
<dbReference type="GO" id="GO:0004888">
    <property type="term" value="F:transmembrane signaling receptor activity"/>
    <property type="evidence" value="ECO:0007669"/>
    <property type="project" value="InterPro"/>
</dbReference>
<organism evidence="8">
    <name type="scientific">Tanacetum cinerariifolium</name>
    <name type="common">Dalmatian daisy</name>
    <name type="synonym">Chrysanthemum cinerariifolium</name>
    <dbReference type="NCBI Taxonomy" id="118510"/>
    <lineage>
        <taxon>Eukaryota</taxon>
        <taxon>Viridiplantae</taxon>
        <taxon>Streptophyta</taxon>
        <taxon>Embryophyta</taxon>
        <taxon>Tracheophyta</taxon>
        <taxon>Spermatophyta</taxon>
        <taxon>Magnoliopsida</taxon>
        <taxon>eudicotyledons</taxon>
        <taxon>Gunneridae</taxon>
        <taxon>Pentapetalae</taxon>
        <taxon>asterids</taxon>
        <taxon>campanulids</taxon>
        <taxon>Asterales</taxon>
        <taxon>Asteraceae</taxon>
        <taxon>Asteroideae</taxon>
        <taxon>Anthemideae</taxon>
        <taxon>Anthemidinae</taxon>
        <taxon>Tanacetum</taxon>
    </lineage>
</organism>
<dbReference type="Pfam" id="PF12729">
    <property type="entry name" value="4HB_MCP_1"/>
    <property type="match status" value="1"/>
</dbReference>
<gene>
    <name evidence="8" type="ORF">Tci_001168</name>
</gene>
<feature type="domain" description="HAMP" evidence="7">
    <location>
        <begin position="707"/>
        <end position="759"/>
    </location>
</feature>
<keyword evidence="1" id="KW-0488">Methylation</keyword>
<dbReference type="GO" id="GO:0006935">
    <property type="term" value="P:chemotaxis"/>
    <property type="evidence" value="ECO:0007669"/>
    <property type="project" value="InterPro"/>
</dbReference>
<feature type="compositionally biased region" description="Basic residues" evidence="4">
    <location>
        <begin position="57"/>
        <end position="77"/>
    </location>
</feature>
<dbReference type="CDD" id="cd19411">
    <property type="entry name" value="MCP2201-like_sensor"/>
    <property type="match status" value="1"/>
</dbReference>
<dbReference type="FunFam" id="1.10.287.950:FF:000001">
    <property type="entry name" value="Methyl-accepting chemotaxis sensory transducer"/>
    <property type="match status" value="1"/>
</dbReference>
<keyword evidence="5" id="KW-0812">Transmembrane</keyword>
<feature type="domain" description="Methyl-accepting transducer" evidence="6">
    <location>
        <begin position="764"/>
        <end position="993"/>
    </location>
</feature>
<dbReference type="SMART" id="SM00283">
    <property type="entry name" value="MA"/>
    <property type="match status" value="1"/>
</dbReference>
<dbReference type="CDD" id="cd11386">
    <property type="entry name" value="MCP_signal"/>
    <property type="match status" value="1"/>
</dbReference>
<evidence type="ECO:0000256" key="3">
    <source>
        <dbReference type="PROSITE-ProRule" id="PRU00284"/>
    </source>
</evidence>
<evidence type="ECO:0000256" key="2">
    <source>
        <dbReference type="ARBA" id="ARBA00029447"/>
    </source>
</evidence>
<keyword evidence="5" id="KW-1133">Transmembrane helix</keyword>
<dbReference type="PROSITE" id="PS50885">
    <property type="entry name" value="HAMP"/>
    <property type="match status" value="1"/>
</dbReference>
<evidence type="ECO:0000259" key="7">
    <source>
        <dbReference type="PROSITE" id="PS50885"/>
    </source>
</evidence>
<dbReference type="Pfam" id="PF13531">
    <property type="entry name" value="SBP_bac_11"/>
    <property type="match status" value="1"/>
</dbReference>
<dbReference type="Pfam" id="PF00672">
    <property type="entry name" value="HAMP"/>
    <property type="match status" value="1"/>
</dbReference>
<evidence type="ECO:0000256" key="4">
    <source>
        <dbReference type="SAM" id="MobiDB-lite"/>
    </source>
</evidence>
<dbReference type="SUPFAM" id="SSF53850">
    <property type="entry name" value="Periplasmic binding protein-like II"/>
    <property type="match status" value="1"/>
</dbReference>
<comment type="similarity">
    <text evidence="2">Belongs to the methyl-accepting chemotaxis (MCP) protein family.</text>
</comment>
<reference evidence="8" key="1">
    <citation type="journal article" date="2019" name="Sci. Rep.">
        <title>Draft genome of Tanacetum cinerariifolium, the natural source of mosquito coil.</title>
        <authorList>
            <person name="Yamashiro T."/>
            <person name="Shiraishi A."/>
            <person name="Satake H."/>
            <person name="Nakayama K."/>
        </authorList>
    </citation>
    <scope>NUCLEOTIDE SEQUENCE</scope>
</reference>
<dbReference type="Gene3D" id="3.40.190.10">
    <property type="entry name" value="Periplasmic binding protein-like II"/>
    <property type="match status" value="1"/>
</dbReference>
<dbReference type="GO" id="GO:0005886">
    <property type="term" value="C:plasma membrane"/>
    <property type="evidence" value="ECO:0007669"/>
    <property type="project" value="TreeGrafter"/>
</dbReference>
<dbReference type="InterPro" id="IPR047347">
    <property type="entry name" value="YvaQ-like_sensor"/>
</dbReference>
<dbReference type="CDD" id="cd06225">
    <property type="entry name" value="HAMP"/>
    <property type="match status" value="1"/>
</dbReference>
<evidence type="ECO:0000313" key="8">
    <source>
        <dbReference type="EMBL" id="GEU29190.1"/>
    </source>
</evidence>
<feature type="compositionally biased region" description="Basic and acidic residues" evidence="4">
    <location>
        <begin position="93"/>
        <end position="104"/>
    </location>
</feature>
<sequence length="1041" mass="110742">MRSICPRPVAVRRRHAGRVWTGSCRSPPVRTRVARKPGPGDPARNRTAHRAPAAGRIRQRRRAARKRHGTGRRHCRGSRAGDSFQLFRGPQRRSAEKNGDPDRLRQFDLRQLGHCGGGPGDRRRWQGRGRLHRLYSGAGRGSRARVAVAGRAVVIHAGAIRRVCGADRVCRATGTGGNEFGVRSQRAHWHPGQAGARVDAGPGRAGVVLDRTRTGRRPPERRAPGAVVYRRLSCIAGLALAGLDSAGSAGASARCRQFFHHHVDGRARPWCRCPRCPARRRQARCSLVVAVALTAGIACAQQPLLVYGPGGPAPAMKEAAAAFEHANGTKVTVTAGPTPSWIDHAKQDADIIYSGRRGRARGSAPLRSCGERAARARNWTAPGDDAHQLAASAAGAEPSCSPYNGPAEQGAMFARWPPSGDAVHQLVASAAIAQRPHMLKWQTGATGLPLSSPPYRQHSPQTTLNLSFEKATSSNTPAPSSAAVHLHRSSTMKLTNIKIGPRLTIAFSFVLAMLLVVATLSMTRMAAIQQAMVVITKGNNVEASMASAMRLAVDDRMIALRNIVLLKDHGEMQVQVERIRQQATDYADANQKLRQTFEVYGIMPEESALLADIKVQADAAMPLMEKIQALALSNHNDEAARLLMHDLRQIQKKWQGALAALIASENRQNQEATVQADATYATARSLTIGISMLAILTGVAVACLITRSITIPINRAVDIARTVASGDLTSDIVVQGRDETAMLLSALKEMNVSLQQIVGQVRAGTETMTNAAGEIATGNLDLSSRTEQQAGALEETASSMEELTSTVKQNDDNARQANSLAASASELAGKGGVVIASVVQTMEAINDSSKKIVEIISVIDGIAFQTNILALNAAVEAARAGEQGRGFAVVATEVRNLAHRSAAAAKEIKALIDDSVAKVGTGATLVEEAGTTMSDVVDSVRRVRDMISEIAAASHEQSMGIEQVNHAIIEMDGVTQQNAALVEQSAAAAASMQQQAVDLADLVGKFVLPSTPAIVQSLRSAEQTVSARHRAANAGLRIAAA</sequence>
<keyword evidence="3" id="KW-0807">Transducer</keyword>
<evidence type="ECO:0000259" key="6">
    <source>
        <dbReference type="PROSITE" id="PS50111"/>
    </source>
</evidence>
<feature type="transmembrane region" description="Helical" evidence="5">
    <location>
        <begin position="686"/>
        <end position="709"/>
    </location>
</feature>
<dbReference type="InterPro" id="IPR004090">
    <property type="entry name" value="Chemotax_Me-accpt_rcpt"/>
</dbReference>